<evidence type="ECO:0000313" key="1">
    <source>
        <dbReference type="EMBL" id="KAK6916077.1"/>
    </source>
</evidence>
<reference evidence="1 2" key="1">
    <citation type="submission" date="2023-12" db="EMBL/GenBank/DDBJ databases">
        <title>A high-quality genome assembly for Dillenia turbinata (Dilleniales).</title>
        <authorList>
            <person name="Chanderbali A."/>
        </authorList>
    </citation>
    <scope>NUCLEOTIDE SEQUENCE [LARGE SCALE GENOMIC DNA]</scope>
    <source>
        <strain evidence="1">LSX21</strain>
        <tissue evidence="1">Leaf</tissue>
    </source>
</reference>
<sequence>MKVRIRVCVIASDGVILLVVFFSVGRALVLKGIVFSSFFLFWGRVALEKCQAHSCVCFASFNPNKGWNHSGDAQKPKDKQRQGKKSNIVLPILDWSILYCSIVLPADGFSALEFNALNELKAEFNDPFLNKNWASLHCYLDEPSRWFGIESQKYHYSISVSKGKIKTDFFNNNSIQGTIRDFTYNKKLRSVDLSRNKFEGNLELCHLLPLALGVAAKIKLSSTTCGGVNDTAPPHLEKNAKKLKKEMIKKDFTKEKRLEENKRVQLDFVEDEGDFELNNLLKASTEGLGKGAGMLRLLQSATNCVISHQRHPEMIEMVRAVDSLKAYESEKKQSNLDYSRKVTSFNLKEERQDSI</sequence>
<organism evidence="1 2">
    <name type="scientific">Dillenia turbinata</name>
    <dbReference type="NCBI Taxonomy" id="194707"/>
    <lineage>
        <taxon>Eukaryota</taxon>
        <taxon>Viridiplantae</taxon>
        <taxon>Streptophyta</taxon>
        <taxon>Embryophyta</taxon>
        <taxon>Tracheophyta</taxon>
        <taxon>Spermatophyta</taxon>
        <taxon>Magnoliopsida</taxon>
        <taxon>eudicotyledons</taxon>
        <taxon>Gunneridae</taxon>
        <taxon>Pentapetalae</taxon>
        <taxon>Dilleniales</taxon>
        <taxon>Dilleniaceae</taxon>
        <taxon>Dillenia</taxon>
    </lineage>
</organism>
<gene>
    <name evidence="1" type="ORF">RJ641_018938</name>
</gene>
<protein>
    <submittedName>
        <fullName evidence="1">Uncharacterized protein</fullName>
    </submittedName>
</protein>
<accession>A0AAN8UVA5</accession>
<dbReference type="AlphaFoldDB" id="A0AAN8UVA5"/>
<proteinExistence type="predicted"/>
<keyword evidence="2" id="KW-1185">Reference proteome</keyword>
<name>A0AAN8UVA5_9MAGN</name>
<dbReference type="Gene3D" id="3.80.10.10">
    <property type="entry name" value="Ribonuclease Inhibitor"/>
    <property type="match status" value="1"/>
</dbReference>
<dbReference type="Proteomes" id="UP001370490">
    <property type="component" value="Unassembled WGS sequence"/>
</dbReference>
<evidence type="ECO:0000313" key="2">
    <source>
        <dbReference type="Proteomes" id="UP001370490"/>
    </source>
</evidence>
<comment type="caution">
    <text evidence="1">The sequence shown here is derived from an EMBL/GenBank/DDBJ whole genome shotgun (WGS) entry which is preliminary data.</text>
</comment>
<dbReference type="EMBL" id="JBAMMX010000024">
    <property type="protein sequence ID" value="KAK6916077.1"/>
    <property type="molecule type" value="Genomic_DNA"/>
</dbReference>
<dbReference type="InterPro" id="IPR032675">
    <property type="entry name" value="LRR_dom_sf"/>
</dbReference>